<evidence type="ECO:0008006" key="5">
    <source>
        <dbReference type="Google" id="ProtNLM"/>
    </source>
</evidence>
<evidence type="ECO:0000256" key="2">
    <source>
        <dbReference type="SAM" id="Phobius"/>
    </source>
</evidence>
<feature type="region of interest" description="Disordered" evidence="1">
    <location>
        <begin position="52"/>
        <end position="71"/>
    </location>
</feature>
<protein>
    <recommendedName>
        <fullName evidence="5">DUF3618 domain-containing protein</fullName>
    </recommendedName>
</protein>
<reference evidence="3" key="2">
    <citation type="submission" date="2020-09" db="EMBL/GenBank/DDBJ databases">
        <authorList>
            <person name="Sun Q."/>
            <person name="Zhou Y."/>
        </authorList>
    </citation>
    <scope>NUCLEOTIDE SEQUENCE</scope>
    <source>
        <strain evidence="3">CGMCC 4.7306</strain>
    </source>
</reference>
<dbReference type="EMBL" id="BMMZ01000002">
    <property type="protein sequence ID" value="GGL52307.1"/>
    <property type="molecule type" value="Genomic_DNA"/>
</dbReference>
<reference evidence="3" key="1">
    <citation type="journal article" date="2014" name="Int. J. Syst. Evol. Microbiol.">
        <title>Complete genome sequence of Corynebacterium casei LMG S-19264T (=DSM 44701T), isolated from a smear-ripened cheese.</title>
        <authorList>
            <consortium name="US DOE Joint Genome Institute (JGI-PGF)"/>
            <person name="Walter F."/>
            <person name="Albersmeier A."/>
            <person name="Kalinowski J."/>
            <person name="Ruckert C."/>
        </authorList>
    </citation>
    <scope>NUCLEOTIDE SEQUENCE</scope>
    <source>
        <strain evidence="3">CGMCC 4.7306</strain>
    </source>
</reference>
<sequence length="102" mass="11039">MNEPDEPRNNPSAEDLEADIADARERLADDVAALADKADIPKQVRARIDQTRDNLGGTARKAQHQAQATTRSLPGPVRVAIPAAAALAVVLIIVGRRHRPRH</sequence>
<keyword evidence="2" id="KW-0472">Membrane</keyword>
<proteinExistence type="predicted"/>
<name>A0A917S262_9ACTN</name>
<dbReference type="Pfam" id="PF12277">
    <property type="entry name" value="DUF3618"/>
    <property type="match status" value="1"/>
</dbReference>
<gene>
    <name evidence="3" type="ORF">GCM10011575_08280</name>
</gene>
<accession>A0A917S262</accession>
<comment type="caution">
    <text evidence="3">The sequence shown here is derived from an EMBL/GenBank/DDBJ whole genome shotgun (WGS) entry which is preliminary data.</text>
</comment>
<feature type="transmembrane region" description="Helical" evidence="2">
    <location>
        <begin position="77"/>
        <end position="95"/>
    </location>
</feature>
<evidence type="ECO:0000256" key="1">
    <source>
        <dbReference type="SAM" id="MobiDB-lite"/>
    </source>
</evidence>
<keyword evidence="2" id="KW-1133">Transmembrane helix</keyword>
<keyword evidence="2" id="KW-0812">Transmembrane</keyword>
<keyword evidence="4" id="KW-1185">Reference proteome</keyword>
<evidence type="ECO:0000313" key="4">
    <source>
        <dbReference type="Proteomes" id="UP000613840"/>
    </source>
</evidence>
<dbReference type="InterPro" id="IPR022062">
    <property type="entry name" value="DUF3618"/>
</dbReference>
<evidence type="ECO:0000313" key="3">
    <source>
        <dbReference type="EMBL" id="GGL52307.1"/>
    </source>
</evidence>
<dbReference type="RefSeq" id="WP_188893930.1">
    <property type="nucleotide sequence ID" value="NZ_BMMZ01000002.1"/>
</dbReference>
<organism evidence="3 4">
    <name type="scientific">Microlunatus endophyticus</name>
    <dbReference type="NCBI Taxonomy" id="1716077"/>
    <lineage>
        <taxon>Bacteria</taxon>
        <taxon>Bacillati</taxon>
        <taxon>Actinomycetota</taxon>
        <taxon>Actinomycetes</taxon>
        <taxon>Propionibacteriales</taxon>
        <taxon>Propionibacteriaceae</taxon>
        <taxon>Microlunatus</taxon>
    </lineage>
</organism>
<dbReference type="AlphaFoldDB" id="A0A917S262"/>
<dbReference type="Proteomes" id="UP000613840">
    <property type="component" value="Unassembled WGS sequence"/>
</dbReference>